<dbReference type="InterPro" id="IPR006852">
    <property type="entry name" value="TOD1_MUCI70"/>
</dbReference>
<evidence type="ECO:0000313" key="3">
    <source>
        <dbReference type="EMBL" id="CAF1121751.1"/>
    </source>
</evidence>
<accession>A0A814QMD9</accession>
<organism evidence="3 4">
    <name type="scientific">Rotaria sordida</name>
    <dbReference type="NCBI Taxonomy" id="392033"/>
    <lineage>
        <taxon>Eukaryota</taxon>
        <taxon>Metazoa</taxon>
        <taxon>Spiralia</taxon>
        <taxon>Gnathifera</taxon>
        <taxon>Rotifera</taxon>
        <taxon>Eurotatoria</taxon>
        <taxon>Bdelloidea</taxon>
        <taxon>Philodinida</taxon>
        <taxon>Philodinidae</taxon>
        <taxon>Rotaria</taxon>
    </lineage>
</organism>
<evidence type="ECO:0000259" key="2">
    <source>
        <dbReference type="Pfam" id="PF04765"/>
    </source>
</evidence>
<dbReference type="AlphaFoldDB" id="A0A814QMD9"/>
<dbReference type="Pfam" id="PF04765">
    <property type="entry name" value="TOD1_MUCI70"/>
    <property type="match status" value="1"/>
</dbReference>
<proteinExistence type="predicted"/>
<keyword evidence="1" id="KW-0812">Transmembrane</keyword>
<protein>
    <recommendedName>
        <fullName evidence="2">TOD1/MUCI70 glycosyltransferase-like domain-containing protein</fullName>
    </recommendedName>
</protein>
<dbReference type="PANTHER" id="PTHR12956">
    <property type="entry name" value="ALKALINE CERAMIDASE-RELATED"/>
    <property type="match status" value="1"/>
</dbReference>
<keyword evidence="1" id="KW-0472">Membrane</keyword>
<evidence type="ECO:0000313" key="4">
    <source>
        <dbReference type="Proteomes" id="UP000663882"/>
    </source>
</evidence>
<feature type="transmembrane region" description="Helical" evidence="1">
    <location>
        <begin position="6"/>
        <end position="27"/>
    </location>
</feature>
<dbReference type="InterPro" id="IPR048354">
    <property type="entry name" value="TOD1_MUCI70_glycTrfase_dom"/>
</dbReference>
<dbReference type="OrthoDB" id="1905162at2759"/>
<evidence type="ECO:0000256" key="1">
    <source>
        <dbReference type="SAM" id="Phobius"/>
    </source>
</evidence>
<sequence>MSSTISIHYIVAGLILIIFCLFINTRFNYHHLPLSVRETNFNPCFEWDPVDHRLPTAHKCSKLISSVLWTYDGTGLMKYIQWIIVRKLGNIKITRLNDNCQIIQQNYFSSNSTNNSFVQIYIMSLSTNLNSESQCSNKINQIVKIGIGHINQIYFKRKSIRATVFFQQLDLIGPNINFTFDLNISFKDTINYFPNYFKSIKLTIINSEDLIKTNLPECEKILIDFISLLKLSNSSLKLDDIIEYDSHQFIEDSTWWDQSIVAENVLDMSIPSPSINFTYTNDFYHLHGNSSFIQYLYDNRQCYSAGIFAQMQFETIPNRNSTERLNRCLLKTYDCAFSDIYLFEDREQLYQQSYPKPIKCGFTISSIFDKVRNRYARNHTCETILFTIITDCYDLLPQIRGTLLPSFCFVALVDTKTLDAYKKSNLISPVIPWDLIDLGVNATPFSVAAKTTEILKTIGQRLFPLAKWIIWLDGRGQITEISQLLKQARAPVLGAPHALPSRTSASEVAPTIERVFGRGPPGSPIVTDSIADIQLQEKQYKQEGFYCRSDALDLRMFDIAVFLYRNNHPCIFRYSCGWHNEISYYSYRGQLSVYYPAVRFNLSDYLHFIPHGYFFIFPHRSVC</sequence>
<feature type="domain" description="TOD1/MUCI70 glycosyltransferase-like" evidence="2">
    <location>
        <begin position="337"/>
        <end position="478"/>
    </location>
</feature>
<dbReference type="EMBL" id="CAJNOO010001248">
    <property type="protein sequence ID" value="CAF1121751.1"/>
    <property type="molecule type" value="Genomic_DNA"/>
</dbReference>
<gene>
    <name evidence="3" type="ORF">RFH988_LOCUS20388</name>
</gene>
<reference evidence="3" key="1">
    <citation type="submission" date="2021-02" db="EMBL/GenBank/DDBJ databases">
        <authorList>
            <person name="Nowell W R."/>
        </authorList>
    </citation>
    <scope>NUCLEOTIDE SEQUENCE</scope>
</reference>
<dbReference type="Proteomes" id="UP000663882">
    <property type="component" value="Unassembled WGS sequence"/>
</dbReference>
<keyword evidence="1" id="KW-1133">Transmembrane helix</keyword>
<name>A0A814QMD9_9BILA</name>
<comment type="caution">
    <text evidence="3">The sequence shown here is derived from an EMBL/GenBank/DDBJ whole genome shotgun (WGS) entry which is preliminary data.</text>
</comment>